<organism evidence="6 7">
    <name type="scientific">Ramlibacter albus</name>
    <dbReference type="NCBI Taxonomy" id="2079448"/>
    <lineage>
        <taxon>Bacteria</taxon>
        <taxon>Pseudomonadati</taxon>
        <taxon>Pseudomonadota</taxon>
        <taxon>Betaproteobacteria</taxon>
        <taxon>Burkholderiales</taxon>
        <taxon>Comamonadaceae</taxon>
        <taxon>Ramlibacter</taxon>
    </lineage>
</organism>
<evidence type="ECO:0000256" key="4">
    <source>
        <dbReference type="PROSITE-ProRule" id="PRU00335"/>
    </source>
</evidence>
<dbReference type="PANTHER" id="PTHR30055">
    <property type="entry name" value="HTH-TYPE TRANSCRIPTIONAL REGULATOR RUTR"/>
    <property type="match status" value="1"/>
</dbReference>
<dbReference type="InterPro" id="IPR025996">
    <property type="entry name" value="MT1864/Rv1816-like_C"/>
</dbReference>
<evidence type="ECO:0000259" key="5">
    <source>
        <dbReference type="PROSITE" id="PS50977"/>
    </source>
</evidence>
<accession>A0A923MB05</accession>
<name>A0A923MB05_9BURK</name>
<dbReference type="InterPro" id="IPR009057">
    <property type="entry name" value="Homeodomain-like_sf"/>
</dbReference>
<dbReference type="SUPFAM" id="SSF46689">
    <property type="entry name" value="Homeodomain-like"/>
    <property type="match status" value="1"/>
</dbReference>
<evidence type="ECO:0000313" key="6">
    <source>
        <dbReference type="EMBL" id="MBC5765767.1"/>
    </source>
</evidence>
<proteinExistence type="predicted"/>
<dbReference type="EMBL" id="JACORU010000005">
    <property type="protein sequence ID" value="MBC5765767.1"/>
    <property type="molecule type" value="Genomic_DNA"/>
</dbReference>
<dbReference type="GO" id="GO:0000976">
    <property type="term" value="F:transcription cis-regulatory region binding"/>
    <property type="evidence" value="ECO:0007669"/>
    <property type="project" value="TreeGrafter"/>
</dbReference>
<dbReference type="Pfam" id="PF13305">
    <property type="entry name" value="TetR_C_33"/>
    <property type="match status" value="1"/>
</dbReference>
<dbReference type="RefSeq" id="WP_187082241.1">
    <property type="nucleotide sequence ID" value="NZ_JACORU010000005.1"/>
</dbReference>
<evidence type="ECO:0000256" key="3">
    <source>
        <dbReference type="ARBA" id="ARBA00023163"/>
    </source>
</evidence>
<dbReference type="SUPFAM" id="SSF48498">
    <property type="entry name" value="Tetracyclin repressor-like, C-terminal domain"/>
    <property type="match status" value="1"/>
</dbReference>
<keyword evidence="7" id="KW-1185">Reference proteome</keyword>
<evidence type="ECO:0000256" key="2">
    <source>
        <dbReference type="ARBA" id="ARBA00023125"/>
    </source>
</evidence>
<gene>
    <name evidence="6" type="ORF">H8R02_14965</name>
</gene>
<sequence length="207" mass="23350">MPRKPTARTSYHHGNLREELVSRGLEILEADGLPALTMREIARRTGVTQTAPLHHFESKASLLAAISALGFRMLFDERMAALKDKREPDERLMAVMLAYVDFARRHPALFHLMHGPEIPDKTLYPELNDAAIRSYSLLETCVADYLLQAEGTMDRRREATLAAWTACHGFAHIITSPQNTPRYVLRKDPEGTARKIFEIFMAGLGHA</sequence>
<evidence type="ECO:0000313" key="7">
    <source>
        <dbReference type="Proteomes" id="UP000596827"/>
    </source>
</evidence>
<dbReference type="InterPro" id="IPR036271">
    <property type="entry name" value="Tet_transcr_reg_TetR-rel_C_sf"/>
</dbReference>
<reference evidence="6" key="1">
    <citation type="submission" date="2020-08" db="EMBL/GenBank/DDBJ databases">
        <title>Ramlibacter sp. GTP1 16S ribosomal RNA gene genome sequencing and assembly.</title>
        <authorList>
            <person name="Kang M."/>
        </authorList>
    </citation>
    <scope>NUCLEOTIDE SEQUENCE</scope>
    <source>
        <strain evidence="6">GTP1</strain>
    </source>
</reference>
<dbReference type="Proteomes" id="UP000596827">
    <property type="component" value="Unassembled WGS sequence"/>
</dbReference>
<dbReference type="AlphaFoldDB" id="A0A923MB05"/>
<dbReference type="PANTHER" id="PTHR30055:SF220">
    <property type="entry name" value="TETR-FAMILY REGULATORY PROTEIN"/>
    <property type="match status" value="1"/>
</dbReference>
<comment type="caution">
    <text evidence="6">The sequence shown here is derived from an EMBL/GenBank/DDBJ whole genome shotgun (WGS) entry which is preliminary data.</text>
</comment>
<keyword evidence="3" id="KW-0804">Transcription</keyword>
<dbReference type="Gene3D" id="1.10.357.10">
    <property type="entry name" value="Tetracycline Repressor, domain 2"/>
    <property type="match status" value="1"/>
</dbReference>
<keyword evidence="1" id="KW-0805">Transcription regulation</keyword>
<keyword evidence="2 4" id="KW-0238">DNA-binding</keyword>
<dbReference type="PROSITE" id="PS50977">
    <property type="entry name" value="HTH_TETR_2"/>
    <property type="match status" value="1"/>
</dbReference>
<dbReference type="InterPro" id="IPR001647">
    <property type="entry name" value="HTH_TetR"/>
</dbReference>
<feature type="domain" description="HTH tetR-type" evidence="5">
    <location>
        <begin position="14"/>
        <end position="74"/>
    </location>
</feature>
<feature type="DNA-binding region" description="H-T-H motif" evidence="4">
    <location>
        <begin position="37"/>
        <end position="56"/>
    </location>
</feature>
<dbReference type="Pfam" id="PF00440">
    <property type="entry name" value="TetR_N"/>
    <property type="match status" value="1"/>
</dbReference>
<protein>
    <submittedName>
        <fullName evidence="6">TetR/AcrR family transcriptional regulator</fullName>
    </submittedName>
</protein>
<dbReference type="InterPro" id="IPR050109">
    <property type="entry name" value="HTH-type_TetR-like_transc_reg"/>
</dbReference>
<evidence type="ECO:0000256" key="1">
    <source>
        <dbReference type="ARBA" id="ARBA00023015"/>
    </source>
</evidence>
<dbReference type="GO" id="GO:0003700">
    <property type="term" value="F:DNA-binding transcription factor activity"/>
    <property type="evidence" value="ECO:0007669"/>
    <property type="project" value="TreeGrafter"/>
</dbReference>